<evidence type="ECO:0000256" key="3">
    <source>
        <dbReference type="PROSITE-ProRule" id="PRU00023"/>
    </source>
</evidence>
<dbReference type="PROSITE" id="PS50297">
    <property type="entry name" value="ANK_REP_REGION"/>
    <property type="match status" value="5"/>
</dbReference>
<keyword evidence="6" id="KW-1185">Reference proteome</keyword>
<feature type="repeat" description="ANK" evidence="3">
    <location>
        <begin position="337"/>
        <end position="369"/>
    </location>
</feature>
<evidence type="ECO:0000256" key="2">
    <source>
        <dbReference type="ARBA" id="ARBA00023043"/>
    </source>
</evidence>
<dbReference type="PROSITE" id="PS50088">
    <property type="entry name" value="ANK_REPEAT"/>
    <property type="match status" value="6"/>
</dbReference>
<dbReference type="InterPro" id="IPR036770">
    <property type="entry name" value="Ankyrin_rpt-contain_sf"/>
</dbReference>
<feature type="repeat" description="ANK" evidence="3">
    <location>
        <begin position="410"/>
        <end position="442"/>
    </location>
</feature>
<evidence type="ECO:0000313" key="6">
    <source>
        <dbReference type="Proteomes" id="UP000479190"/>
    </source>
</evidence>
<keyword evidence="1" id="KW-0677">Repeat</keyword>
<feature type="repeat" description="ANK" evidence="3">
    <location>
        <begin position="94"/>
        <end position="126"/>
    </location>
</feature>
<accession>A0A6H5IYJ1</accession>
<evidence type="ECO:0000256" key="4">
    <source>
        <dbReference type="SAM" id="MobiDB-lite"/>
    </source>
</evidence>
<evidence type="ECO:0000256" key="1">
    <source>
        <dbReference type="ARBA" id="ARBA00022737"/>
    </source>
</evidence>
<reference evidence="5 6" key="1">
    <citation type="submission" date="2020-02" db="EMBL/GenBank/DDBJ databases">
        <authorList>
            <person name="Ferguson B K."/>
        </authorList>
    </citation>
    <scope>NUCLEOTIDE SEQUENCE [LARGE SCALE GENOMIC DNA]</scope>
</reference>
<name>A0A6H5IYJ1_9HYME</name>
<organism evidence="5 6">
    <name type="scientific">Trichogramma brassicae</name>
    <dbReference type="NCBI Taxonomy" id="86971"/>
    <lineage>
        <taxon>Eukaryota</taxon>
        <taxon>Metazoa</taxon>
        <taxon>Ecdysozoa</taxon>
        <taxon>Arthropoda</taxon>
        <taxon>Hexapoda</taxon>
        <taxon>Insecta</taxon>
        <taxon>Pterygota</taxon>
        <taxon>Neoptera</taxon>
        <taxon>Endopterygota</taxon>
        <taxon>Hymenoptera</taxon>
        <taxon>Apocrita</taxon>
        <taxon>Proctotrupomorpha</taxon>
        <taxon>Chalcidoidea</taxon>
        <taxon>Trichogrammatidae</taxon>
        <taxon>Trichogramma</taxon>
    </lineage>
</organism>
<dbReference type="AlphaFoldDB" id="A0A6H5IYJ1"/>
<gene>
    <name evidence="5" type="ORF">TBRA_LOCUS13934</name>
</gene>
<feature type="repeat" description="ANK" evidence="3">
    <location>
        <begin position="21"/>
        <end position="53"/>
    </location>
</feature>
<dbReference type="Gene3D" id="1.25.40.20">
    <property type="entry name" value="Ankyrin repeat-containing domain"/>
    <property type="match status" value="4"/>
</dbReference>
<feature type="repeat" description="ANK" evidence="3">
    <location>
        <begin position="229"/>
        <end position="261"/>
    </location>
</feature>
<dbReference type="PANTHER" id="PTHR24189">
    <property type="entry name" value="MYOTROPHIN"/>
    <property type="match status" value="1"/>
</dbReference>
<dbReference type="PANTHER" id="PTHR24189:SF50">
    <property type="entry name" value="ANKYRIN REPEAT AND SOCS BOX PROTEIN 2"/>
    <property type="match status" value="1"/>
</dbReference>
<dbReference type="Proteomes" id="UP000479190">
    <property type="component" value="Unassembled WGS sequence"/>
</dbReference>
<evidence type="ECO:0000313" key="5">
    <source>
        <dbReference type="EMBL" id="CAB0042309.1"/>
    </source>
</evidence>
<proteinExistence type="predicted"/>
<dbReference type="OrthoDB" id="20872at2759"/>
<dbReference type="InterPro" id="IPR050745">
    <property type="entry name" value="Multifunctional_regulatory"/>
</dbReference>
<feature type="region of interest" description="Disordered" evidence="4">
    <location>
        <begin position="165"/>
        <end position="186"/>
    </location>
</feature>
<dbReference type="Pfam" id="PF12796">
    <property type="entry name" value="Ank_2"/>
    <property type="match status" value="4"/>
</dbReference>
<protein>
    <submittedName>
        <fullName evidence="5">Uncharacterized protein</fullName>
    </submittedName>
</protein>
<feature type="repeat" description="ANK" evidence="3">
    <location>
        <begin position="483"/>
        <end position="515"/>
    </location>
</feature>
<sequence>MFFKINDEKNQTVHVDARDGWSWTPLHLALEHQNAKGIELLLIRGANPTLVEEDGSTPLHSICMQKDGDYLLQTLFKSSSNKNHRVHVDAQDNNGDTPLHMALESERKEVVELLLKNGATPNLANKEGLTPLHVICNRNDDDDDLAKLFFKINNDMQQSVHIDARDKSGRTPLHGYKDKPNVDENGKPLLQRTTALLHSAKLVISNNKELVRCLFKIYDRYDANYTDERGLTHFHIACRHDFDDIVKKFLEHGLDPNIPQTEEVTTPLNLTIDHKRKKCFKLLLRNGANNPNRANDEGMTPLHRLCEKDVNYDWMELFFEINDEIQQTVLVDARANNGDTPMHTALYDEEIEKFKFLLKRRADPNIANEEGLTPLHIICSRKIDDDLAKIFLKLNDGIHQTVQIDVQDKLGSTPLHWALNCGNKKVTEILLKKGADLNLAERDGWTPLHFFCTSSSYNNLMKILFEISDEKHQLVHLDAKNKKGDTPLYLALSSDNKKAVELLLRRGANPNLADADGSTSLHLICKRNNDDDLVDVFSRPST</sequence>
<keyword evidence="2 3" id="KW-0040">ANK repeat</keyword>
<dbReference type="SMART" id="SM00248">
    <property type="entry name" value="ANK"/>
    <property type="match status" value="13"/>
</dbReference>
<dbReference type="EMBL" id="CADCXV010001183">
    <property type="protein sequence ID" value="CAB0042309.1"/>
    <property type="molecule type" value="Genomic_DNA"/>
</dbReference>
<dbReference type="PRINTS" id="PR01415">
    <property type="entry name" value="ANKYRIN"/>
</dbReference>
<dbReference type="SUPFAM" id="SSF48403">
    <property type="entry name" value="Ankyrin repeat"/>
    <property type="match status" value="2"/>
</dbReference>
<dbReference type="InterPro" id="IPR002110">
    <property type="entry name" value="Ankyrin_rpt"/>
</dbReference>